<dbReference type="AlphaFoldDB" id="G2XPC6"/>
<name>G2XPC6_BOTF4</name>
<dbReference type="Proteomes" id="UP000008177">
    <property type="component" value="Unplaced contigs"/>
</dbReference>
<accession>G2XPC6</accession>
<gene>
    <name evidence="2" type="ORF">BofuT4_P073440.1</name>
</gene>
<organism evidence="2 3">
    <name type="scientific">Botryotinia fuckeliana (strain T4)</name>
    <name type="common">Noble rot fungus</name>
    <name type="synonym">Botrytis cinerea</name>
    <dbReference type="NCBI Taxonomy" id="999810"/>
    <lineage>
        <taxon>Eukaryota</taxon>
        <taxon>Fungi</taxon>
        <taxon>Dikarya</taxon>
        <taxon>Ascomycota</taxon>
        <taxon>Pezizomycotina</taxon>
        <taxon>Leotiomycetes</taxon>
        <taxon>Helotiales</taxon>
        <taxon>Sclerotiniaceae</taxon>
        <taxon>Botrytis</taxon>
    </lineage>
</organism>
<feature type="compositionally biased region" description="Basic and acidic residues" evidence="1">
    <location>
        <begin position="24"/>
        <end position="33"/>
    </location>
</feature>
<evidence type="ECO:0000256" key="1">
    <source>
        <dbReference type="SAM" id="MobiDB-lite"/>
    </source>
</evidence>
<proteinExistence type="predicted"/>
<reference evidence="3" key="1">
    <citation type="journal article" date="2011" name="PLoS Genet.">
        <title>Genomic analysis of the necrotrophic fungal pathogens Sclerotinia sclerotiorum and Botrytis cinerea.</title>
        <authorList>
            <person name="Amselem J."/>
            <person name="Cuomo C.A."/>
            <person name="van Kan J.A."/>
            <person name="Viaud M."/>
            <person name="Benito E.P."/>
            <person name="Couloux A."/>
            <person name="Coutinho P.M."/>
            <person name="de Vries R.P."/>
            <person name="Dyer P.S."/>
            <person name="Fillinger S."/>
            <person name="Fournier E."/>
            <person name="Gout L."/>
            <person name="Hahn M."/>
            <person name="Kohn L."/>
            <person name="Lapalu N."/>
            <person name="Plummer K.M."/>
            <person name="Pradier J.M."/>
            <person name="Quevillon E."/>
            <person name="Sharon A."/>
            <person name="Simon A."/>
            <person name="ten Have A."/>
            <person name="Tudzynski B."/>
            <person name="Tudzynski P."/>
            <person name="Wincker P."/>
            <person name="Andrew M."/>
            <person name="Anthouard V."/>
            <person name="Beever R.E."/>
            <person name="Beffa R."/>
            <person name="Benoit I."/>
            <person name="Bouzid O."/>
            <person name="Brault B."/>
            <person name="Chen Z."/>
            <person name="Choquer M."/>
            <person name="Collemare J."/>
            <person name="Cotton P."/>
            <person name="Danchin E.G."/>
            <person name="Da Silva C."/>
            <person name="Gautier A."/>
            <person name="Giraud C."/>
            <person name="Giraud T."/>
            <person name="Gonzalez C."/>
            <person name="Grossetete S."/>
            <person name="Guldener U."/>
            <person name="Henrissat B."/>
            <person name="Howlett B.J."/>
            <person name="Kodira C."/>
            <person name="Kretschmer M."/>
            <person name="Lappartient A."/>
            <person name="Leroch M."/>
            <person name="Levis C."/>
            <person name="Mauceli E."/>
            <person name="Neuveglise C."/>
            <person name="Oeser B."/>
            <person name="Pearson M."/>
            <person name="Poulain J."/>
            <person name="Poussereau N."/>
            <person name="Quesneville H."/>
            <person name="Rascle C."/>
            <person name="Schumacher J."/>
            <person name="Segurens B."/>
            <person name="Sexton A."/>
            <person name="Silva E."/>
            <person name="Sirven C."/>
            <person name="Soanes D.M."/>
            <person name="Talbot N.J."/>
            <person name="Templeton M."/>
            <person name="Yandava C."/>
            <person name="Yarden O."/>
            <person name="Zeng Q."/>
            <person name="Rollins J.A."/>
            <person name="Lebrun M.H."/>
            <person name="Dickman M."/>
        </authorList>
    </citation>
    <scope>NUCLEOTIDE SEQUENCE [LARGE SCALE GENOMIC DNA]</scope>
    <source>
        <strain evidence="3">T4</strain>
    </source>
</reference>
<protein>
    <submittedName>
        <fullName evidence="2">Uncharacterized protein</fullName>
    </submittedName>
</protein>
<dbReference type="EMBL" id="FQ790248">
    <property type="protein sequence ID" value="CCD42732.1"/>
    <property type="molecule type" value="Genomic_DNA"/>
</dbReference>
<sequence>MYLCLFWLKCKCKIVRQDQNGSRNQHDLDDRISQSESASHSTRLKGVEKKNYNTMRHLHSRNSNEQKHPNNVTQRTDSGHRKEWWCENISYTKTEKNEDCQDYERLKKEHRLVNRRKDGR</sequence>
<evidence type="ECO:0000313" key="2">
    <source>
        <dbReference type="EMBL" id="CCD42732.1"/>
    </source>
</evidence>
<feature type="region of interest" description="Disordered" evidence="1">
    <location>
        <begin position="19"/>
        <end position="80"/>
    </location>
</feature>
<dbReference type="InParanoid" id="G2XPC6"/>
<dbReference type="HOGENOM" id="CLU_2049339_0_0_1"/>
<evidence type="ECO:0000313" key="3">
    <source>
        <dbReference type="Proteomes" id="UP000008177"/>
    </source>
</evidence>